<gene>
    <name evidence="2" type="ORF">KY290_004668</name>
</gene>
<dbReference type="PANTHER" id="PTHR44375:SF17">
    <property type="entry name" value="2,4-DIENOYL-COA REDUCTASE"/>
    <property type="match status" value="1"/>
</dbReference>
<dbReference type="Pfam" id="PF00106">
    <property type="entry name" value="adh_short"/>
    <property type="match status" value="1"/>
</dbReference>
<protein>
    <recommendedName>
        <fullName evidence="4">Short-chain dehydrogenase</fullName>
    </recommendedName>
</protein>
<dbReference type="InterPro" id="IPR002347">
    <property type="entry name" value="SDR_fam"/>
</dbReference>
<evidence type="ECO:0008006" key="4">
    <source>
        <dbReference type="Google" id="ProtNLM"/>
    </source>
</evidence>
<accession>A0ABQ7WBU8</accession>
<dbReference type="SUPFAM" id="SSF51735">
    <property type="entry name" value="NAD(P)-binding Rossmann-fold domains"/>
    <property type="match status" value="1"/>
</dbReference>
<evidence type="ECO:0000313" key="2">
    <source>
        <dbReference type="EMBL" id="KAH0778241.1"/>
    </source>
</evidence>
<organism evidence="2 3">
    <name type="scientific">Solanum tuberosum</name>
    <name type="common">Potato</name>
    <dbReference type="NCBI Taxonomy" id="4113"/>
    <lineage>
        <taxon>Eukaryota</taxon>
        <taxon>Viridiplantae</taxon>
        <taxon>Streptophyta</taxon>
        <taxon>Embryophyta</taxon>
        <taxon>Tracheophyta</taxon>
        <taxon>Spermatophyta</taxon>
        <taxon>Magnoliopsida</taxon>
        <taxon>eudicotyledons</taxon>
        <taxon>Gunneridae</taxon>
        <taxon>Pentapetalae</taxon>
        <taxon>asterids</taxon>
        <taxon>lamiids</taxon>
        <taxon>Solanales</taxon>
        <taxon>Solanaceae</taxon>
        <taxon>Solanoideae</taxon>
        <taxon>Solaneae</taxon>
        <taxon>Solanum</taxon>
    </lineage>
</organism>
<feature type="region of interest" description="Disordered" evidence="1">
    <location>
        <begin position="100"/>
        <end position="119"/>
    </location>
</feature>
<reference evidence="2 3" key="1">
    <citation type="journal article" date="2021" name="bioRxiv">
        <title>Chromosome-scale and haplotype-resolved genome assembly of a tetraploid potato cultivar.</title>
        <authorList>
            <person name="Sun H."/>
            <person name="Jiao W.-B."/>
            <person name="Krause K."/>
            <person name="Campoy J.A."/>
            <person name="Goel M."/>
            <person name="Folz-Donahue K."/>
            <person name="Kukat C."/>
            <person name="Huettel B."/>
            <person name="Schneeberger K."/>
        </authorList>
    </citation>
    <scope>NUCLEOTIDE SEQUENCE [LARGE SCALE GENOMIC DNA]</scope>
    <source>
        <strain evidence="2">SolTubOtavaFocal</strain>
        <tissue evidence="2">Leaves</tissue>
    </source>
</reference>
<dbReference type="Proteomes" id="UP000826656">
    <property type="component" value="Unassembled WGS sequence"/>
</dbReference>
<comment type="caution">
    <text evidence="2">The sequence shown here is derived from an EMBL/GenBank/DDBJ whole genome shotgun (WGS) entry which is preliminary data.</text>
</comment>
<proteinExistence type="predicted"/>
<dbReference type="Gene3D" id="3.40.50.720">
    <property type="entry name" value="NAD(P)-binding Rossmann-like Domain"/>
    <property type="match status" value="1"/>
</dbReference>
<dbReference type="PANTHER" id="PTHR44375">
    <property type="entry name" value="BETA-KETOACYL-ACP REDUCTASE-LIKE PROTEIN-RELATED"/>
    <property type="match status" value="1"/>
</dbReference>
<name>A0ABQ7WBU8_SOLTU</name>
<keyword evidence="3" id="KW-1185">Reference proteome</keyword>
<evidence type="ECO:0000313" key="3">
    <source>
        <dbReference type="Proteomes" id="UP000826656"/>
    </source>
</evidence>
<evidence type="ECO:0000256" key="1">
    <source>
        <dbReference type="SAM" id="MobiDB-lite"/>
    </source>
</evidence>
<sequence length="278" mass="30706">MGILDELRAAAGKLWNRRIQKKASNAYAVEVRYGAAGITPAVSKIGSPVKNEGSQRTDEYVFYPDGRENIGRILSKLSKFALVSAVDESLKTVAGGSKITKEGLKDQSPSHPSSRVEKQDVTAVMEEMQAKMEKLQDDMNNTKQQNEVSTKCITGLDSFEFSDEPIKSSTPSKSKRKKLLLHDYLKRNKMALWQNGLNGKVVMVTGASSGIGRELSINLAKVGCRIIVSARRVDKLKSLCNHINSSSKSEDPALNAIAIELRNALIEHLWEQRSNFKN</sequence>
<dbReference type="EMBL" id="JAIVGD010000002">
    <property type="protein sequence ID" value="KAH0778241.1"/>
    <property type="molecule type" value="Genomic_DNA"/>
</dbReference>
<dbReference type="InterPro" id="IPR036291">
    <property type="entry name" value="NAD(P)-bd_dom_sf"/>
</dbReference>